<proteinExistence type="predicted"/>
<evidence type="ECO:0000313" key="2">
    <source>
        <dbReference type="Proteomes" id="UP000019241"/>
    </source>
</evidence>
<dbReference type="PATRIC" id="fig|1265822.4.peg.4112"/>
<sequence>MEQKTLGAKRKNFFEDPLKIGAGGKGVSKSSAKAVNKYLGVEQKLSDSHTRIFTEGRPMTKGELNANIKNYR</sequence>
<dbReference type="EMBL" id="AODM01000089">
    <property type="protein sequence ID" value="EUJ44036.1"/>
    <property type="molecule type" value="Genomic_DNA"/>
</dbReference>
<accession>W7D951</accession>
<dbReference type="Proteomes" id="UP000019241">
    <property type="component" value="Unassembled WGS sequence"/>
</dbReference>
<reference evidence="1 2" key="1">
    <citation type="submission" date="2012-12" db="EMBL/GenBank/DDBJ databases">
        <title>Novel taxa of Listeriaceae from agricultural environments in the United States.</title>
        <authorList>
            <person name="den Bakker H.C."/>
            <person name="Allred A."/>
            <person name="Warchocki S."/>
            <person name="Wright E.M."/>
            <person name="Burrell A."/>
            <person name="Nightingale K.K."/>
            <person name="Kephart D."/>
            <person name="Wiedmann M."/>
        </authorList>
    </citation>
    <scope>NUCLEOTIDE SEQUENCE [LARGE SCALE GENOMIC DNA]</scope>
    <source>
        <strain evidence="1 2">FSL S10-1203</strain>
    </source>
</reference>
<protein>
    <submittedName>
        <fullName evidence="1">Uncharacterized protein</fullName>
    </submittedName>
</protein>
<name>W7D951_9LIST</name>
<evidence type="ECO:0000313" key="1">
    <source>
        <dbReference type="EMBL" id="EUJ44036.1"/>
    </source>
</evidence>
<gene>
    <name evidence="1" type="ORF">MCOL2_20116</name>
</gene>
<dbReference type="AlphaFoldDB" id="W7D951"/>
<comment type="caution">
    <text evidence="1">The sequence shown here is derived from an EMBL/GenBank/DDBJ whole genome shotgun (WGS) entry which is preliminary data.</text>
</comment>
<organism evidence="1 2">
    <name type="scientific">Listeria fleischmannii FSL S10-1203</name>
    <dbReference type="NCBI Taxonomy" id="1265822"/>
    <lineage>
        <taxon>Bacteria</taxon>
        <taxon>Bacillati</taxon>
        <taxon>Bacillota</taxon>
        <taxon>Bacilli</taxon>
        <taxon>Bacillales</taxon>
        <taxon>Listeriaceae</taxon>
        <taxon>Listeria</taxon>
    </lineage>
</organism>